<accession>A0A2I0X932</accession>
<dbReference type="Pfam" id="PF04749">
    <property type="entry name" value="PLAC8"/>
    <property type="match status" value="1"/>
</dbReference>
<keyword evidence="4" id="KW-1185">Reference proteome</keyword>
<feature type="transmembrane region" description="Helical" evidence="2">
    <location>
        <begin position="626"/>
        <end position="648"/>
    </location>
</feature>
<reference evidence="3 4" key="1">
    <citation type="journal article" date="2016" name="Sci. Rep.">
        <title>The Dendrobium catenatum Lindl. genome sequence provides insights into polysaccharide synthase, floral development and adaptive evolution.</title>
        <authorList>
            <person name="Zhang G.Q."/>
            <person name="Xu Q."/>
            <person name="Bian C."/>
            <person name="Tsai W.C."/>
            <person name="Yeh C.M."/>
            <person name="Liu K.W."/>
            <person name="Yoshida K."/>
            <person name="Zhang L.S."/>
            <person name="Chang S.B."/>
            <person name="Chen F."/>
            <person name="Shi Y."/>
            <person name="Su Y.Y."/>
            <person name="Zhang Y.Q."/>
            <person name="Chen L.J."/>
            <person name="Yin Y."/>
            <person name="Lin M."/>
            <person name="Huang H."/>
            <person name="Deng H."/>
            <person name="Wang Z.W."/>
            <person name="Zhu S.L."/>
            <person name="Zhao X."/>
            <person name="Deng C."/>
            <person name="Niu S.C."/>
            <person name="Huang J."/>
            <person name="Wang M."/>
            <person name="Liu G.H."/>
            <person name="Yang H.J."/>
            <person name="Xiao X.J."/>
            <person name="Hsiao Y.Y."/>
            <person name="Wu W.L."/>
            <person name="Chen Y.Y."/>
            <person name="Mitsuda N."/>
            <person name="Ohme-Takagi M."/>
            <person name="Luo Y.B."/>
            <person name="Van de Peer Y."/>
            <person name="Liu Z.J."/>
        </authorList>
    </citation>
    <scope>NUCLEOTIDE SEQUENCE [LARGE SCALE GENOMIC DNA]</scope>
    <source>
        <tissue evidence="3">The whole plant</tissue>
    </source>
</reference>
<evidence type="ECO:0000313" key="3">
    <source>
        <dbReference type="EMBL" id="PKU84412.1"/>
    </source>
</evidence>
<name>A0A2I0X932_9ASPA</name>
<feature type="transmembrane region" description="Helical" evidence="2">
    <location>
        <begin position="498"/>
        <end position="522"/>
    </location>
</feature>
<feature type="transmembrane region" description="Helical" evidence="2">
    <location>
        <begin position="730"/>
        <end position="749"/>
    </location>
</feature>
<dbReference type="EMBL" id="KZ502052">
    <property type="protein sequence ID" value="PKU84412.1"/>
    <property type="molecule type" value="Genomic_DNA"/>
</dbReference>
<feature type="transmembrane region" description="Helical" evidence="2">
    <location>
        <begin position="698"/>
        <end position="718"/>
    </location>
</feature>
<feature type="transmembrane region" description="Helical" evidence="2">
    <location>
        <begin position="761"/>
        <end position="780"/>
    </location>
</feature>
<dbReference type="GO" id="GO:0051762">
    <property type="term" value="P:sesquiterpene biosynthetic process"/>
    <property type="evidence" value="ECO:0007669"/>
    <property type="project" value="TreeGrafter"/>
</dbReference>
<organism evidence="3 4">
    <name type="scientific">Dendrobium catenatum</name>
    <dbReference type="NCBI Taxonomy" id="906689"/>
    <lineage>
        <taxon>Eukaryota</taxon>
        <taxon>Viridiplantae</taxon>
        <taxon>Streptophyta</taxon>
        <taxon>Embryophyta</taxon>
        <taxon>Tracheophyta</taxon>
        <taxon>Spermatophyta</taxon>
        <taxon>Magnoliopsida</taxon>
        <taxon>Liliopsida</taxon>
        <taxon>Asparagales</taxon>
        <taxon>Orchidaceae</taxon>
        <taxon>Epidendroideae</taxon>
        <taxon>Malaxideae</taxon>
        <taxon>Dendrobiinae</taxon>
        <taxon>Dendrobium</taxon>
    </lineage>
</organism>
<proteinExistence type="predicted"/>
<dbReference type="InterPro" id="IPR021369">
    <property type="entry name" value="DUF2985"/>
</dbReference>
<dbReference type="PANTHER" id="PTHR31045">
    <property type="entry name" value="PLAC8 FAMILY PROTEIN-RELATED"/>
    <property type="match status" value="1"/>
</dbReference>
<feature type="transmembrane region" description="Helical" evidence="2">
    <location>
        <begin position="592"/>
        <end position="614"/>
    </location>
</feature>
<feature type="region of interest" description="Disordered" evidence="1">
    <location>
        <begin position="160"/>
        <end position="201"/>
    </location>
</feature>
<dbReference type="NCBIfam" id="TIGR01571">
    <property type="entry name" value="A_thal_Cys_rich"/>
    <property type="match status" value="1"/>
</dbReference>
<evidence type="ECO:0000256" key="2">
    <source>
        <dbReference type="SAM" id="Phobius"/>
    </source>
</evidence>
<evidence type="ECO:0000256" key="1">
    <source>
        <dbReference type="SAM" id="MobiDB-lite"/>
    </source>
</evidence>
<dbReference type="InterPro" id="IPR006461">
    <property type="entry name" value="PLAC_motif_containing"/>
</dbReference>
<keyword evidence="2" id="KW-1133">Transmembrane helix</keyword>
<dbReference type="PANTHER" id="PTHR31045:SF30">
    <property type="entry name" value="PLAC8 FAMILY PROTEIN"/>
    <property type="match status" value="1"/>
</dbReference>
<dbReference type="AlphaFoldDB" id="A0A2I0X932"/>
<gene>
    <name evidence="3" type="ORF">MA16_Dca002925</name>
</gene>
<feature type="region of interest" description="Disordered" evidence="1">
    <location>
        <begin position="71"/>
        <end position="90"/>
    </location>
</feature>
<keyword evidence="2" id="KW-0472">Membrane</keyword>
<reference evidence="3 4" key="2">
    <citation type="journal article" date="2017" name="Nature">
        <title>The Apostasia genome and the evolution of orchids.</title>
        <authorList>
            <person name="Zhang G.Q."/>
            <person name="Liu K.W."/>
            <person name="Li Z."/>
            <person name="Lohaus R."/>
            <person name="Hsiao Y.Y."/>
            <person name="Niu S.C."/>
            <person name="Wang J.Y."/>
            <person name="Lin Y.C."/>
            <person name="Xu Q."/>
            <person name="Chen L.J."/>
            <person name="Yoshida K."/>
            <person name="Fujiwara S."/>
            <person name="Wang Z.W."/>
            <person name="Zhang Y.Q."/>
            <person name="Mitsuda N."/>
            <person name="Wang M."/>
            <person name="Liu G.H."/>
            <person name="Pecoraro L."/>
            <person name="Huang H.X."/>
            <person name="Xiao X.J."/>
            <person name="Lin M."/>
            <person name="Wu X.Y."/>
            <person name="Wu W.L."/>
            <person name="Chen Y.Y."/>
            <person name="Chang S.B."/>
            <person name="Sakamoto S."/>
            <person name="Ohme-Takagi M."/>
            <person name="Yagi M."/>
            <person name="Zeng S.J."/>
            <person name="Shen C.Y."/>
            <person name="Yeh C.M."/>
            <person name="Luo Y.B."/>
            <person name="Tsai W.C."/>
            <person name="Van de Peer Y."/>
            <person name="Liu Z.J."/>
        </authorList>
    </citation>
    <scope>NUCLEOTIDE SEQUENCE [LARGE SCALE GENOMIC DNA]</scope>
    <source>
        <tissue evidence="3">The whole plant</tissue>
    </source>
</reference>
<dbReference type="GO" id="GO:0009975">
    <property type="term" value="F:cyclase activity"/>
    <property type="evidence" value="ECO:0007669"/>
    <property type="project" value="TreeGrafter"/>
</dbReference>
<keyword evidence="2" id="KW-0812">Transmembrane</keyword>
<protein>
    <submittedName>
        <fullName evidence="3">Uncharacterized protein</fullName>
    </submittedName>
</protein>
<evidence type="ECO:0000313" key="4">
    <source>
        <dbReference type="Proteomes" id="UP000233837"/>
    </source>
</evidence>
<sequence>MVPSSRAIVVPSLLRGGSRPNLSKGSLSAAIDCFVKEDLVDLGVLQEAVRAASKLAQIERVRNSLARKLKRKQVEGPSPPTTEAATCGHWSPDTPLDLVASFDYSSSGSNGFPCSSEIRPFKRLRTGETFVPHLLRRRSLYNRLLFTNPGAAENRLLLLPPEAGREPRPFAEGVDVGQGLKTPSPKKKKSERTEAGAEFSEPTESTLASRGLCALLIMRLFAEHKEVLRSINRGLQEAVRATSKLAQIERVRNSLARKLKRKQVEGPSPPTTEAVTCVASFNYSSSGSGGFPCSSEICPFKRLRTDEENWATSILEYPSNFPHWLPVRTPCNWMIFLHNDSCFNEDALIRVYAFEPIVQDDYIVLDDVTKNRSTLLLNKMDSAGNEKSITQNQAEQGTTTPKGYNATDQITLCNITLQREVLNGKHPGNKFLKFSSFNGFSSYSNSWRFWDQTKKDSGSVPSKNSSPSKRFHISFIRKINWDSLRFMCKTWINDPMNMALFIWFSCVAISGAILFLVMTGMLNDALPEKSQRDTWFEVSNQILNALFTLMCLYQHPKRFYHLALLFRWKTKDVPMLRTIYCKNGMQKPNERMHISVVVVLLHLNCFAQYALCAINLGYPRSKRPAVGVGILISIAFGAAAIASLYIILSPLSREYATETDQESPSQITFSPEKRNSLMLEDGRVAETAPQWIGGLFDFWDYVCLAYLSLFCSCCVFGWNMDRLGFGNMYVHTATFLLFCLAPFFIFNLAAVNIDNEAVREALGITGFVLCIFGLLYGGFWRIKMRKRFNLPSNNFCCDKPDITDCFQWLCCCPCSLVQEVRTADSYDAIEGKFYLKKNIDDTQLVLTPLPSEDESMLFKSSNSSPFVKISSPSIVRME</sequence>
<dbReference type="Pfam" id="PF11204">
    <property type="entry name" value="DUF2985"/>
    <property type="match status" value="1"/>
</dbReference>
<dbReference type="Proteomes" id="UP000233837">
    <property type="component" value="Unassembled WGS sequence"/>
</dbReference>
<dbReference type="STRING" id="906689.A0A2I0X932"/>